<dbReference type="PANTHER" id="PTHR32054:SF23">
    <property type="entry name" value="WEB FAMILY PLANT PROTEIN"/>
    <property type="match status" value="1"/>
</dbReference>
<reference evidence="4 5" key="1">
    <citation type="submission" date="2019-06" db="EMBL/GenBank/DDBJ databases">
        <title>WGS assembly of Gossypium darwinii.</title>
        <authorList>
            <person name="Chen Z.J."/>
            <person name="Sreedasyam A."/>
            <person name="Ando A."/>
            <person name="Song Q."/>
            <person name="De L."/>
            <person name="Hulse-Kemp A."/>
            <person name="Ding M."/>
            <person name="Ye W."/>
            <person name="Kirkbride R."/>
            <person name="Jenkins J."/>
            <person name="Plott C."/>
            <person name="Lovell J."/>
            <person name="Lin Y.-M."/>
            <person name="Vaughn R."/>
            <person name="Liu B."/>
            <person name="Li W."/>
            <person name="Simpson S."/>
            <person name="Scheffler B."/>
            <person name="Saski C."/>
            <person name="Grover C."/>
            <person name="Hu G."/>
            <person name="Conover J."/>
            <person name="Carlson J."/>
            <person name="Shu S."/>
            <person name="Boston L."/>
            <person name="Williams M."/>
            <person name="Peterson D."/>
            <person name="Mcgee K."/>
            <person name="Jones D."/>
            <person name="Wendel J."/>
            <person name="Stelly D."/>
            <person name="Grimwood J."/>
            <person name="Schmutz J."/>
        </authorList>
    </citation>
    <scope>NUCLEOTIDE SEQUENCE [LARGE SCALE GENOMIC DNA]</scope>
    <source>
        <strain evidence="4">1808015.09</strain>
    </source>
</reference>
<dbReference type="SUPFAM" id="SSF57997">
    <property type="entry name" value="Tropomyosin"/>
    <property type="match status" value="1"/>
</dbReference>
<evidence type="ECO:0000256" key="1">
    <source>
        <dbReference type="ARBA" id="ARBA00005485"/>
    </source>
</evidence>
<evidence type="ECO:0000256" key="2">
    <source>
        <dbReference type="ARBA" id="ARBA00023054"/>
    </source>
</evidence>
<accession>A0A5D2HFY6</accession>
<dbReference type="Proteomes" id="UP000323506">
    <property type="component" value="Chromosome A02"/>
</dbReference>
<evidence type="ECO:0000256" key="3">
    <source>
        <dbReference type="SAM" id="Coils"/>
    </source>
</evidence>
<organism evidence="4 5">
    <name type="scientific">Gossypium darwinii</name>
    <name type="common">Darwin's cotton</name>
    <name type="synonym">Gossypium barbadense var. darwinii</name>
    <dbReference type="NCBI Taxonomy" id="34276"/>
    <lineage>
        <taxon>Eukaryota</taxon>
        <taxon>Viridiplantae</taxon>
        <taxon>Streptophyta</taxon>
        <taxon>Embryophyta</taxon>
        <taxon>Tracheophyta</taxon>
        <taxon>Spermatophyta</taxon>
        <taxon>Magnoliopsida</taxon>
        <taxon>eudicotyledons</taxon>
        <taxon>Gunneridae</taxon>
        <taxon>Pentapetalae</taxon>
        <taxon>rosids</taxon>
        <taxon>malvids</taxon>
        <taxon>Malvales</taxon>
        <taxon>Malvaceae</taxon>
        <taxon>Malvoideae</taxon>
        <taxon>Gossypium</taxon>
    </lineage>
</organism>
<protein>
    <recommendedName>
        <fullName evidence="6">WEB family protein</fullName>
    </recommendedName>
</protein>
<evidence type="ECO:0000313" key="4">
    <source>
        <dbReference type="EMBL" id="TYH29177.1"/>
    </source>
</evidence>
<keyword evidence="2 3" id="KW-0175">Coiled coil</keyword>
<evidence type="ECO:0000313" key="5">
    <source>
        <dbReference type="Proteomes" id="UP000323506"/>
    </source>
</evidence>
<comment type="similarity">
    <text evidence="1">Belongs to the WEB family.</text>
</comment>
<dbReference type="AlphaFoldDB" id="A0A5D2HFY6"/>
<name>A0A5D2HFY6_GOSDA</name>
<dbReference type="GO" id="GO:0009904">
    <property type="term" value="P:chloroplast accumulation movement"/>
    <property type="evidence" value="ECO:0007669"/>
    <property type="project" value="TreeGrafter"/>
</dbReference>
<dbReference type="GO" id="GO:0005829">
    <property type="term" value="C:cytosol"/>
    <property type="evidence" value="ECO:0007669"/>
    <property type="project" value="TreeGrafter"/>
</dbReference>
<dbReference type="PANTHER" id="PTHR32054">
    <property type="entry name" value="HEAVY CHAIN, PUTATIVE, EXPRESSED-RELATED-RELATED"/>
    <property type="match status" value="1"/>
</dbReference>
<dbReference type="EMBL" id="CM017689">
    <property type="protein sequence ID" value="TYH29177.1"/>
    <property type="molecule type" value="Genomic_DNA"/>
</dbReference>
<dbReference type="GO" id="GO:0009903">
    <property type="term" value="P:chloroplast avoidance movement"/>
    <property type="evidence" value="ECO:0007669"/>
    <property type="project" value="TreeGrafter"/>
</dbReference>
<sequence>MWLNILYYKVLIYHHLRMYSLHIYLFFHFESYIAMEVEQGGAVVVVGRAEIDTRPPFRSVKEAVMLFGEKVLVAEIYGNKLKEMKIQQRESGKSQSKIATLTSELEETKQNLQKAKEEGNSMSHSIKLLKEELEKTKQDLHLLKIVEFDKQQSEPNVKDFKFIKKTTKMELEPKSEEFQKNKYVKFASSPSKTQVTVNKEEVVEKPIPVKKVRRKVSITMIGWLFSKNK</sequence>
<keyword evidence="5" id="KW-1185">Reference proteome</keyword>
<gene>
    <name evidence="4" type="ORF">ES288_A02G203500v1</name>
</gene>
<evidence type="ECO:0008006" key="6">
    <source>
        <dbReference type="Google" id="ProtNLM"/>
    </source>
</evidence>
<feature type="coiled-coil region" evidence="3">
    <location>
        <begin position="98"/>
        <end position="146"/>
    </location>
</feature>
<proteinExistence type="inferred from homology"/>